<sequence>MIFKVLYQPDQVRNPQRELTQAIYLEANSSIEARALVEKNTDYNIELIQELTGNFLDYEQKSPDFKLTEFN</sequence>
<comment type="similarity">
    <text evidence="5">Belongs to the RNA polymerase subunit epsilon family.</text>
</comment>
<comment type="subunit">
    <text evidence="5">RNAP is composed of a core of 2 alpha, a beta and a beta' subunit. The core is associated with a delta subunit, and at least one of epsilon or omega. When a sigma factor is associated with the core the holoenzyme is formed, which can initiate transcription.</text>
</comment>
<evidence type="ECO:0000256" key="1">
    <source>
        <dbReference type="ARBA" id="ARBA00022478"/>
    </source>
</evidence>
<dbReference type="Proteomes" id="UP001597244">
    <property type="component" value="Unassembled WGS sequence"/>
</dbReference>
<gene>
    <name evidence="5" type="primary">rpoY</name>
    <name evidence="6" type="ORF">ACFQ4L_03825</name>
</gene>
<dbReference type="GO" id="GO:0003899">
    <property type="term" value="F:DNA-directed RNA polymerase activity"/>
    <property type="evidence" value="ECO:0007669"/>
    <property type="project" value="UniProtKB-EC"/>
</dbReference>
<dbReference type="RefSeq" id="WP_125578191.1">
    <property type="nucleotide sequence ID" value="NZ_JBHTOF010000027.1"/>
</dbReference>
<dbReference type="NCBIfam" id="NF010188">
    <property type="entry name" value="PRK13667.1"/>
    <property type="match status" value="1"/>
</dbReference>
<name>A0ABW4DKM4_9LACO</name>
<dbReference type="InterPro" id="IPR009907">
    <property type="entry name" value="RpoY"/>
</dbReference>
<keyword evidence="1 5" id="KW-0240">DNA-directed RNA polymerase</keyword>
<dbReference type="EMBL" id="JBHTOF010000027">
    <property type="protein sequence ID" value="MFD1465217.1"/>
    <property type="molecule type" value="Genomic_DNA"/>
</dbReference>
<comment type="catalytic activity">
    <reaction evidence="5">
        <text>RNA(n) + a ribonucleoside 5'-triphosphate = RNA(n+1) + diphosphate</text>
        <dbReference type="Rhea" id="RHEA:21248"/>
        <dbReference type="Rhea" id="RHEA-COMP:14527"/>
        <dbReference type="Rhea" id="RHEA-COMP:17342"/>
        <dbReference type="ChEBI" id="CHEBI:33019"/>
        <dbReference type="ChEBI" id="CHEBI:61557"/>
        <dbReference type="ChEBI" id="CHEBI:140395"/>
        <dbReference type="EC" id="2.7.7.6"/>
    </reaction>
</comment>
<dbReference type="GO" id="GO:0000428">
    <property type="term" value="C:DNA-directed RNA polymerase complex"/>
    <property type="evidence" value="ECO:0007669"/>
    <property type="project" value="UniProtKB-KW"/>
</dbReference>
<evidence type="ECO:0000256" key="4">
    <source>
        <dbReference type="ARBA" id="ARBA00023163"/>
    </source>
</evidence>
<evidence type="ECO:0000256" key="3">
    <source>
        <dbReference type="ARBA" id="ARBA00022695"/>
    </source>
</evidence>
<evidence type="ECO:0000313" key="6">
    <source>
        <dbReference type="EMBL" id="MFD1465217.1"/>
    </source>
</evidence>
<proteinExistence type="inferred from homology"/>
<keyword evidence="2 5" id="KW-0808">Transferase</keyword>
<accession>A0ABW4DKM4</accession>
<comment type="function">
    <text evidence="5">A non-essential component of RNA polymerase (RNAP).</text>
</comment>
<evidence type="ECO:0000256" key="2">
    <source>
        <dbReference type="ARBA" id="ARBA00022679"/>
    </source>
</evidence>
<comment type="caution">
    <text evidence="6">The sequence shown here is derived from an EMBL/GenBank/DDBJ whole genome shotgun (WGS) entry which is preliminary data.</text>
</comment>
<protein>
    <recommendedName>
        <fullName evidence="5">DNA-directed RNA polymerase subunit epsilon</fullName>
        <shortName evidence="5">RNAP epsilon subunit</shortName>
        <ecNumber evidence="5">2.7.7.6</ecNumber>
    </recommendedName>
    <alternativeName>
        <fullName evidence="5">RNA polymerase epsilon subunit</fullName>
    </alternativeName>
    <alternativeName>
        <fullName evidence="5">Transcriptase subunit epsilon</fullName>
    </alternativeName>
</protein>
<dbReference type="Pfam" id="PF07288">
    <property type="entry name" value="RpoY"/>
    <property type="match status" value="1"/>
</dbReference>
<dbReference type="EC" id="2.7.7.6" evidence="5"/>
<reference evidence="7" key="1">
    <citation type="journal article" date="2019" name="Int. J. Syst. Evol. Microbiol.">
        <title>The Global Catalogue of Microorganisms (GCM) 10K type strain sequencing project: providing services to taxonomists for standard genome sequencing and annotation.</title>
        <authorList>
            <consortium name="The Broad Institute Genomics Platform"/>
            <consortium name="The Broad Institute Genome Sequencing Center for Infectious Disease"/>
            <person name="Wu L."/>
            <person name="Ma J."/>
        </authorList>
    </citation>
    <scope>NUCLEOTIDE SEQUENCE [LARGE SCALE GENOMIC DNA]</scope>
    <source>
        <strain evidence="7">CCM 8951</strain>
    </source>
</reference>
<dbReference type="HAMAP" id="MF_01553">
    <property type="entry name" value="RNApol_bact_RpoY"/>
    <property type="match status" value="1"/>
</dbReference>
<keyword evidence="4 5" id="KW-0804">Transcription</keyword>
<keyword evidence="3 5" id="KW-0548">Nucleotidyltransferase</keyword>
<dbReference type="Gene3D" id="3.10.20.730">
    <property type="entry name" value="RNAP, epsilon subunit-like"/>
    <property type="match status" value="1"/>
</dbReference>
<evidence type="ECO:0000256" key="5">
    <source>
        <dbReference type="HAMAP-Rule" id="MF_01553"/>
    </source>
</evidence>
<evidence type="ECO:0000313" key="7">
    <source>
        <dbReference type="Proteomes" id="UP001597244"/>
    </source>
</evidence>
<organism evidence="6 7">
    <name type="scientific">Lapidilactobacillus mulanensis</name>
    <dbReference type="NCBI Taxonomy" id="2485999"/>
    <lineage>
        <taxon>Bacteria</taxon>
        <taxon>Bacillati</taxon>
        <taxon>Bacillota</taxon>
        <taxon>Bacilli</taxon>
        <taxon>Lactobacillales</taxon>
        <taxon>Lactobacillaceae</taxon>
        <taxon>Lapidilactobacillus</taxon>
    </lineage>
</organism>
<keyword evidence="7" id="KW-1185">Reference proteome</keyword>